<sequence length="62" mass="7283">MECKISWNDTNATHLIMPLRYLQYRACRAIQGFNMIQSNYLKIDRISAEADIDPSSSEQRQF</sequence>
<reference evidence="1" key="2">
    <citation type="journal article" date="2015" name="Data Brief">
        <title>Shoot transcriptome of the giant reed, Arundo donax.</title>
        <authorList>
            <person name="Barrero R.A."/>
            <person name="Guerrero F.D."/>
            <person name="Moolhuijzen P."/>
            <person name="Goolsby J.A."/>
            <person name="Tidwell J."/>
            <person name="Bellgard S.E."/>
            <person name="Bellgard M.I."/>
        </authorList>
    </citation>
    <scope>NUCLEOTIDE SEQUENCE</scope>
    <source>
        <tissue evidence="1">Shoot tissue taken approximately 20 cm above the soil surface</tissue>
    </source>
</reference>
<accession>A0A0A9BPS7</accession>
<dbReference type="EMBL" id="GBRH01231911">
    <property type="protein sequence ID" value="JAD65984.1"/>
    <property type="molecule type" value="Transcribed_RNA"/>
</dbReference>
<proteinExistence type="predicted"/>
<evidence type="ECO:0000313" key="1">
    <source>
        <dbReference type="EMBL" id="JAD65984.1"/>
    </source>
</evidence>
<dbReference type="AlphaFoldDB" id="A0A0A9BPS7"/>
<name>A0A0A9BPS7_ARUDO</name>
<organism evidence="1">
    <name type="scientific">Arundo donax</name>
    <name type="common">Giant reed</name>
    <name type="synonym">Donax arundinaceus</name>
    <dbReference type="NCBI Taxonomy" id="35708"/>
    <lineage>
        <taxon>Eukaryota</taxon>
        <taxon>Viridiplantae</taxon>
        <taxon>Streptophyta</taxon>
        <taxon>Embryophyta</taxon>
        <taxon>Tracheophyta</taxon>
        <taxon>Spermatophyta</taxon>
        <taxon>Magnoliopsida</taxon>
        <taxon>Liliopsida</taxon>
        <taxon>Poales</taxon>
        <taxon>Poaceae</taxon>
        <taxon>PACMAD clade</taxon>
        <taxon>Arundinoideae</taxon>
        <taxon>Arundineae</taxon>
        <taxon>Arundo</taxon>
    </lineage>
</organism>
<protein>
    <submittedName>
        <fullName evidence="1">Uncharacterized protein</fullName>
    </submittedName>
</protein>
<reference evidence="1" key="1">
    <citation type="submission" date="2014-09" db="EMBL/GenBank/DDBJ databases">
        <authorList>
            <person name="Magalhaes I.L.F."/>
            <person name="Oliveira U."/>
            <person name="Santos F.R."/>
            <person name="Vidigal T.H.D.A."/>
            <person name="Brescovit A.D."/>
            <person name="Santos A.J."/>
        </authorList>
    </citation>
    <scope>NUCLEOTIDE SEQUENCE</scope>
    <source>
        <tissue evidence="1">Shoot tissue taken approximately 20 cm above the soil surface</tissue>
    </source>
</reference>